<reference evidence="6 7" key="1">
    <citation type="submission" date="2014-04" db="EMBL/GenBank/DDBJ databases">
        <authorList>
            <consortium name="DOE Joint Genome Institute"/>
            <person name="Kuo A."/>
            <person name="Kohler A."/>
            <person name="Nagy L.G."/>
            <person name="Floudas D."/>
            <person name="Copeland A."/>
            <person name="Barry K.W."/>
            <person name="Cichocki N."/>
            <person name="Veneault-Fourrey C."/>
            <person name="LaButti K."/>
            <person name="Lindquist E.A."/>
            <person name="Lipzen A."/>
            <person name="Lundell T."/>
            <person name="Morin E."/>
            <person name="Murat C."/>
            <person name="Sun H."/>
            <person name="Tunlid A."/>
            <person name="Henrissat B."/>
            <person name="Grigoriev I.V."/>
            <person name="Hibbett D.S."/>
            <person name="Martin F."/>
            <person name="Nordberg H.P."/>
            <person name="Cantor M.N."/>
            <person name="Hua S.X."/>
        </authorList>
    </citation>
    <scope>NUCLEOTIDE SEQUENCE [LARGE SCALE GENOMIC DNA]</scope>
    <source>
        <strain evidence="6 7">LaAM-08-1</strain>
    </source>
</reference>
<evidence type="ECO:0000313" key="7">
    <source>
        <dbReference type="Proteomes" id="UP000054477"/>
    </source>
</evidence>
<dbReference type="AlphaFoldDB" id="A0A0C9WGS8"/>
<dbReference type="EMBL" id="KN839338">
    <property type="protein sequence ID" value="KIJ89969.1"/>
    <property type="molecule type" value="Genomic_DNA"/>
</dbReference>
<evidence type="ECO:0000256" key="1">
    <source>
        <dbReference type="ARBA" id="ARBA00022723"/>
    </source>
</evidence>
<keyword evidence="2 4" id="KW-0863">Zinc-finger</keyword>
<keyword evidence="1" id="KW-0479">Metal-binding</keyword>
<dbReference type="InterPro" id="IPR002893">
    <property type="entry name" value="Znf_MYND"/>
</dbReference>
<proteinExistence type="predicted"/>
<dbReference type="GO" id="GO:0008270">
    <property type="term" value="F:zinc ion binding"/>
    <property type="evidence" value="ECO:0007669"/>
    <property type="project" value="UniProtKB-KW"/>
</dbReference>
<evidence type="ECO:0000256" key="4">
    <source>
        <dbReference type="PROSITE-ProRule" id="PRU00134"/>
    </source>
</evidence>
<accession>A0A0C9WGS8</accession>
<dbReference type="Proteomes" id="UP000054477">
    <property type="component" value="Unassembled WGS sequence"/>
</dbReference>
<evidence type="ECO:0000259" key="5">
    <source>
        <dbReference type="PROSITE" id="PS50865"/>
    </source>
</evidence>
<evidence type="ECO:0000256" key="3">
    <source>
        <dbReference type="ARBA" id="ARBA00022833"/>
    </source>
</evidence>
<evidence type="ECO:0000256" key="2">
    <source>
        <dbReference type="ARBA" id="ARBA00022771"/>
    </source>
</evidence>
<gene>
    <name evidence="6" type="ORF">K443DRAFT_687039</name>
</gene>
<dbReference type="HOGENOM" id="CLU_2758197_0_0_1"/>
<dbReference type="SUPFAM" id="SSF144232">
    <property type="entry name" value="HIT/MYND zinc finger-like"/>
    <property type="match status" value="1"/>
</dbReference>
<dbReference type="OrthoDB" id="432970at2759"/>
<protein>
    <recommendedName>
        <fullName evidence="5">MYND-type domain-containing protein</fullName>
    </recommendedName>
</protein>
<organism evidence="6 7">
    <name type="scientific">Laccaria amethystina LaAM-08-1</name>
    <dbReference type="NCBI Taxonomy" id="1095629"/>
    <lineage>
        <taxon>Eukaryota</taxon>
        <taxon>Fungi</taxon>
        <taxon>Dikarya</taxon>
        <taxon>Basidiomycota</taxon>
        <taxon>Agaricomycotina</taxon>
        <taxon>Agaricomycetes</taxon>
        <taxon>Agaricomycetidae</taxon>
        <taxon>Agaricales</taxon>
        <taxon>Agaricineae</taxon>
        <taxon>Hydnangiaceae</taxon>
        <taxon>Laccaria</taxon>
    </lineage>
</organism>
<evidence type="ECO:0000313" key="6">
    <source>
        <dbReference type="EMBL" id="KIJ89969.1"/>
    </source>
</evidence>
<name>A0A0C9WGS8_9AGAR</name>
<feature type="domain" description="MYND-type" evidence="5">
    <location>
        <begin position="1"/>
        <end position="40"/>
    </location>
</feature>
<reference evidence="7" key="2">
    <citation type="submission" date="2015-01" db="EMBL/GenBank/DDBJ databases">
        <title>Evolutionary Origins and Diversification of the Mycorrhizal Mutualists.</title>
        <authorList>
            <consortium name="DOE Joint Genome Institute"/>
            <consortium name="Mycorrhizal Genomics Consortium"/>
            <person name="Kohler A."/>
            <person name="Kuo A."/>
            <person name="Nagy L.G."/>
            <person name="Floudas D."/>
            <person name="Copeland A."/>
            <person name="Barry K.W."/>
            <person name="Cichocki N."/>
            <person name="Veneault-Fourrey C."/>
            <person name="LaButti K."/>
            <person name="Lindquist E.A."/>
            <person name="Lipzen A."/>
            <person name="Lundell T."/>
            <person name="Morin E."/>
            <person name="Murat C."/>
            <person name="Riley R."/>
            <person name="Ohm R."/>
            <person name="Sun H."/>
            <person name="Tunlid A."/>
            <person name="Henrissat B."/>
            <person name="Grigoriev I.V."/>
            <person name="Hibbett D.S."/>
            <person name="Martin F."/>
        </authorList>
    </citation>
    <scope>NUCLEOTIDE SEQUENCE [LARGE SCALE GENOMIC DNA]</scope>
    <source>
        <strain evidence="7">LaAM-08-1</strain>
    </source>
</reference>
<dbReference type="Gene3D" id="6.10.140.2220">
    <property type="match status" value="1"/>
</dbReference>
<dbReference type="PROSITE" id="PS50865">
    <property type="entry name" value="ZF_MYND_2"/>
    <property type="match status" value="1"/>
</dbReference>
<sequence length="72" mass="8542">MMKPEGSLLRCAGSCARIRKPRYCGRECQKADWKKHRKWCKKDLDLTTPNEADEEMFYNMHMTNDISSQSRE</sequence>
<keyword evidence="7" id="KW-1185">Reference proteome</keyword>
<dbReference type="Pfam" id="PF01753">
    <property type="entry name" value="zf-MYND"/>
    <property type="match status" value="1"/>
</dbReference>
<keyword evidence="3" id="KW-0862">Zinc</keyword>